<comment type="caution">
    <text evidence="1">The sequence shown here is derived from an EMBL/GenBank/DDBJ whole genome shotgun (WGS) entry which is preliminary data.</text>
</comment>
<name>K1U1B7_9ZZZZ</name>
<accession>K1U1B7</accession>
<evidence type="ECO:0000313" key="1">
    <source>
        <dbReference type="EMBL" id="EKC72100.1"/>
    </source>
</evidence>
<gene>
    <name evidence="1" type="ORF">LEA_06914</name>
</gene>
<feature type="non-terminal residue" evidence="1">
    <location>
        <position position="1"/>
    </location>
</feature>
<organism evidence="1">
    <name type="scientific">human gut metagenome</name>
    <dbReference type="NCBI Taxonomy" id="408170"/>
    <lineage>
        <taxon>unclassified sequences</taxon>
        <taxon>metagenomes</taxon>
        <taxon>organismal metagenomes</taxon>
    </lineage>
</organism>
<proteinExistence type="predicted"/>
<dbReference type="EMBL" id="AJWY01004537">
    <property type="protein sequence ID" value="EKC72100.1"/>
    <property type="molecule type" value="Genomic_DNA"/>
</dbReference>
<reference evidence="1" key="1">
    <citation type="journal article" date="2013" name="Environ. Microbiol.">
        <title>Microbiota from the distal guts of lean and obese adolescents exhibit partial functional redundancy besides clear differences in community structure.</title>
        <authorList>
            <person name="Ferrer M."/>
            <person name="Ruiz A."/>
            <person name="Lanza F."/>
            <person name="Haange S.B."/>
            <person name="Oberbach A."/>
            <person name="Till H."/>
            <person name="Bargiela R."/>
            <person name="Campoy C."/>
            <person name="Segura M.T."/>
            <person name="Richter M."/>
            <person name="von Bergen M."/>
            <person name="Seifert J."/>
            <person name="Suarez A."/>
        </authorList>
    </citation>
    <scope>NUCLEOTIDE SEQUENCE</scope>
</reference>
<dbReference type="AlphaFoldDB" id="K1U1B7"/>
<sequence>IGMRQSRELGGEDLQRLEALDSEIEACLNDPKF</sequence>
<protein>
    <submittedName>
        <fullName evidence="1">Uncharacterized protein</fullName>
    </submittedName>
</protein>